<dbReference type="AlphaFoldDB" id="B6ET32"/>
<organism evidence="2 3">
    <name type="scientific">Aliivibrio salmonicida (strain LFI1238)</name>
    <name type="common">Vibrio salmonicida (strain LFI1238)</name>
    <dbReference type="NCBI Taxonomy" id="316275"/>
    <lineage>
        <taxon>Bacteria</taxon>
        <taxon>Pseudomonadati</taxon>
        <taxon>Pseudomonadota</taxon>
        <taxon>Gammaproteobacteria</taxon>
        <taxon>Vibrionales</taxon>
        <taxon>Vibrionaceae</taxon>
        <taxon>Aliivibrio</taxon>
    </lineage>
</organism>
<evidence type="ECO:0000313" key="2">
    <source>
        <dbReference type="EMBL" id="CAQ81920.1"/>
    </source>
</evidence>
<evidence type="ECO:0000313" key="3">
    <source>
        <dbReference type="Proteomes" id="UP000001730"/>
    </source>
</evidence>
<geneLocation type="plasmid" evidence="2 3">
    <name>pVSAL840</name>
</geneLocation>
<accession>B6ET32</accession>
<sequence length="203" mass="23575">MWRRGKYSPATDVCLKELESYQPTSEAILTVFAEFKRQLQSANTSMISHVKALNTENEKAAEEQEILWFITLGWSEEFDTHYSKLSTPLRIFDFAHALSLRTRLNVELPSLKALTNKIGIESEIINFREWVQTIISEYPTAIDKFKGEPSELTPCLYAIKLASQGTWYKKWNGNIGLDNKFEINSLELAQQIYREFLVLRWSK</sequence>
<feature type="domain" description="GTPase-associated system helical" evidence="1">
    <location>
        <begin position="26"/>
        <end position="200"/>
    </location>
</feature>
<keyword evidence="3" id="KW-1185">Reference proteome</keyword>
<proteinExistence type="predicted"/>
<keyword evidence="2" id="KW-0614">Plasmid</keyword>
<dbReference type="Proteomes" id="UP000001730">
    <property type="component" value="Plasmid pVSAL840"/>
</dbReference>
<name>B6ET32_ALISL</name>
<dbReference type="HOGENOM" id="CLU_1346583_0_0_6"/>
<dbReference type="EMBL" id="FM178381">
    <property type="protein sequence ID" value="CAQ81920.1"/>
    <property type="molecule type" value="Genomic_DNA"/>
</dbReference>
<gene>
    <name evidence="2" type="ordered locus">VSAL_p840_61</name>
</gene>
<dbReference type="InterPro" id="IPR045523">
    <property type="entry name" value="GASH"/>
</dbReference>
<dbReference type="Pfam" id="PF19994">
    <property type="entry name" value="GASH"/>
    <property type="match status" value="1"/>
</dbReference>
<dbReference type="KEGG" id="vsa:VSAL_p840_61"/>
<reference evidence="2 3" key="1">
    <citation type="journal article" date="2008" name="BMC Genomics">
        <title>The genome sequence of the fish pathogen Aliivibrio salmonicida strain LFI1238 shows extensive evidence of gene decay.</title>
        <authorList>
            <person name="Hjerde E."/>
            <person name="Lorentzen M.S."/>
            <person name="Holden M.T."/>
            <person name="Seeger K."/>
            <person name="Paulsen S."/>
            <person name="Bason N."/>
            <person name="Churcher C."/>
            <person name="Harris D."/>
            <person name="Norbertczak H."/>
            <person name="Quail M.A."/>
            <person name="Sanders S."/>
            <person name="Thurston S."/>
            <person name="Parkhill J."/>
            <person name="Willassen N.P."/>
            <person name="Thomson N.R."/>
        </authorList>
    </citation>
    <scope>NUCLEOTIDE SEQUENCE [LARGE SCALE GENOMIC DNA]</scope>
    <source>
        <strain evidence="2 3">LFI1238</strain>
    </source>
</reference>
<evidence type="ECO:0000259" key="1">
    <source>
        <dbReference type="Pfam" id="PF19994"/>
    </source>
</evidence>
<protein>
    <recommendedName>
        <fullName evidence="1">GTPase-associated system helical domain-containing protein</fullName>
    </recommendedName>
</protein>